<feature type="compositionally biased region" description="Low complexity" evidence="1">
    <location>
        <begin position="365"/>
        <end position="383"/>
    </location>
</feature>
<dbReference type="AlphaFoldDB" id="A0A0G4FHZ4"/>
<feature type="region of interest" description="Disordered" evidence="1">
    <location>
        <begin position="277"/>
        <end position="388"/>
    </location>
</feature>
<sequence>MSSVFVETPFGRLHLLDNQANVQESKQGDLPTVLLLHGARKTLTAKGWEPSLPALAAAGIRALALDFPGHGESGGDLAEGAASPVKVVASVVDKLGLKSLFLGGRADGGRTVLLCATSTEPPLKSALHGVILCHPVAADVKVLQAVKQQARLRKLLWWAKDDEGQGQPFKGPHGAHYFVQQIGCGLNLWEMAAWKANTNEFFGSEEFVEAVKFEALAAIRRRGVPLGGGGVAAGGGQEKGVGEREEGAEKEKDNNEGAVALSVSPLVPSLAEISIESLPDMSEETQKEAAEAEQKEGKGKGEGGGKGEDSGIPKAPAPAGSQKEAEKDETRESNSKTEGSTEGTAKSVPKEAEKDEKKKDKEKAQQAQPLISAVAPSNPPSVSWRDNPEAFNRQKDSELEAGGGSFFVKTPYGDVHIFHASPEGKGDKDTLPLYAAMHGDGAKSSAADWLSALQPLADRSSYRVCAVSMPGYGLSSGKRSAFRQSGVEVLMSVLEGLKVRFSFSSVVVGGRSVGGRTSLELGSQWKAIAASSKLSFKIKALVLTHPVVPSEQVARAAGAAFPILLTWATDDGFHYNRAILAAQKGKAGGGDALAKATAGHPYFGPRGAAFLVSLTGCELLSWQEKDFSDVSEFYADVFPIRVARFLTKKVK</sequence>
<gene>
    <name evidence="3" type="ORF">Cvel_3329</name>
</gene>
<feature type="compositionally biased region" description="Basic and acidic residues" evidence="1">
    <location>
        <begin position="323"/>
        <end position="335"/>
    </location>
</feature>
<dbReference type="EMBL" id="CDMZ01000363">
    <property type="protein sequence ID" value="CEM12729.1"/>
    <property type="molecule type" value="Genomic_DNA"/>
</dbReference>
<evidence type="ECO:0000259" key="2">
    <source>
        <dbReference type="Pfam" id="PF12697"/>
    </source>
</evidence>
<evidence type="ECO:0000313" key="3">
    <source>
        <dbReference type="EMBL" id="CEM12729.1"/>
    </source>
</evidence>
<dbReference type="InterPro" id="IPR000073">
    <property type="entry name" value="AB_hydrolase_1"/>
</dbReference>
<feature type="compositionally biased region" description="Basic and acidic residues" evidence="1">
    <location>
        <begin position="348"/>
        <end position="364"/>
    </location>
</feature>
<dbReference type="Pfam" id="PF12697">
    <property type="entry name" value="Abhydrolase_6"/>
    <property type="match status" value="1"/>
</dbReference>
<organism evidence="3">
    <name type="scientific">Chromera velia CCMP2878</name>
    <dbReference type="NCBI Taxonomy" id="1169474"/>
    <lineage>
        <taxon>Eukaryota</taxon>
        <taxon>Sar</taxon>
        <taxon>Alveolata</taxon>
        <taxon>Colpodellida</taxon>
        <taxon>Chromeraceae</taxon>
        <taxon>Chromera</taxon>
    </lineage>
</organism>
<feature type="compositionally biased region" description="Basic and acidic residues" evidence="1">
    <location>
        <begin position="284"/>
        <end position="311"/>
    </location>
</feature>
<accession>A0A0G4FHZ4</accession>
<dbReference type="Gene3D" id="3.40.50.1820">
    <property type="entry name" value="alpha/beta hydrolase"/>
    <property type="match status" value="2"/>
</dbReference>
<feature type="domain" description="AB hydrolase-1" evidence="2">
    <location>
        <begin position="33"/>
        <end position="134"/>
    </location>
</feature>
<reference evidence="3" key="1">
    <citation type="submission" date="2014-11" db="EMBL/GenBank/DDBJ databases">
        <authorList>
            <person name="Otto D Thomas"/>
            <person name="Naeem Raeece"/>
        </authorList>
    </citation>
    <scope>NUCLEOTIDE SEQUENCE</scope>
</reference>
<name>A0A0G4FHZ4_9ALVE</name>
<protein>
    <recommendedName>
        <fullName evidence="2">AB hydrolase-1 domain-containing protein</fullName>
    </recommendedName>
</protein>
<proteinExistence type="predicted"/>
<evidence type="ECO:0000256" key="1">
    <source>
        <dbReference type="SAM" id="MobiDB-lite"/>
    </source>
</evidence>
<dbReference type="GO" id="GO:0016020">
    <property type="term" value="C:membrane"/>
    <property type="evidence" value="ECO:0007669"/>
    <property type="project" value="TreeGrafter"/>
</dbReference>
<dbReference type="InterPro" id="IPR029058">
    <property type="entry name" value="AB_hydrolase_fold"/>
</dbReference>
<dbReference type="InterPro" id="IPR050266">
    <property type="entry name" value="AB_hydrolase_sf"/>
</dbReference>
<feature type="compositionally biased region" description="Gly residues" evidence="1">
    <location>
        <begin position="227"/>
        <end position="239"/>
    </location>
</feature>
<dbReference type="PANTHER" id="PTHR43798:SF33">
    <property type="entry name" value="HYDROLASE, PUTATIVE (AFU_ORTHOLOGUE AFUA_2G14860)-RELATED"/>
    <property type="match status" value="1"/>
</dbReference>
<feature type="compositionally biased region" description="Basic and acidic residues" evidence="1">
    <location>
        <begin position="240"/>
        <end position="255"/>
    </location>
</feature>
<feature type="region of interest" description="Disordered" evidence="1">
    <location>
        <begin position="227"/>
        <end position="263"/>
    </location>
</feature>
<dbReference type="VEuPathDB" id="CryptoDB:Cvel_3329"/>
<dbReference type="PANTHER" id="PTHR43798">
    <property type="entry name" value="MONOACYLGLYCEROL LIPASE"/>
    <property type="match status" value="1"/>
</dbReference>
<dbReference type="SUPFAM" id="SSF53474">
    <property type="entry name" value="alpha/beta-Hydrolases"/>
    <property type="match status" value="2"/>
</dbReference>